<accession>A0A6B0GP29</accession>
<proteinExistence type="predicted"/>
<evidence type="ECO:0000313" key="1">
    <source>
        <dbReference type="EMBL" id="MWG36686.1"/>
    </source>
</evidence>
<dbReference type="Proteomes" id="UP000451471">
    <property type="component" value="Unassembled WGS sequence"/>
</dbReference>
<organism evidence="1 2">
    <name type="scientific">Halomarina oriensis</name>
    <dbReference type="NCBI Taxonomy" id="671145"/>
    <lineage>
        <taxon>Archaea</taxon>
        <taxon>Methanobacteriati</taxon>
        <taxon>Methanobacteriota</taxon>
        <taxon>Stenosarchaea group</taxon>
        <taxon>Halobacteria</taxon>
        <taxon>Halobacteriales</taxon>
        <taxon>Natronomonadaceae</taxon>
        <taxon>Halomarina</taxon>
    </lineage>
</organism>
<dbReference type="EMBL" id="WSZK01000038">
    <property type="protein sequence ID" value="MWG36686.1"/>
    <property type="molecule type" value="Genomic_DNA"/>
</dbReference>
<name>A0A6B0GP29_9EURY</name>
<sequence>MLSASQWVDYIHDAIPRGLTVRIVPYDGYSVIGYGEQHDPVWAYGTVDGGQLGIDYIVWPGWGDGMENWTDTMILDVVQQTVEGDGFIEIVPVQESPFNVYLE</sequence>
<protein>
    <submittedName>
        <fullName evidence="1">Uncharacterized protein</fullName>
    </submittedName>
</protein>
<evidence type="ECO:0000313" key="2">
    <source>
        <dbReference type="Proteomes" id="UP000451471"/>
    </source>
</evidence>
<comment type="caution">
    <text evidence="1">The sequence shown here is derived from an EMBL/GenBank/DDBJ whole genome shotgun (WGS) entry which is preliminary data.</text>
</comment>
<gene>
    <name evidence="1" type="ORF">GQS65_19715</name>
</gene>
<dbReference type="RefSeq" id="WP_158206335.1">
    <property type="nucleotide sequence ID" value="NZ_WSZK01000038.1"/>
</dbReference>
<keyword evidence="2" id="KW-1185">Reference proteome</keyword>
<reference evidence="1 2" key="1">
    <citation type="submission" date="2019-12" db="EMBL/GenBank/DDBJ databases">
        <title>Halocatena pleomorpha gen. nov. sp. nov., an extremely halophilic archaeon of family Halobacteriaceae isolated from saltpan soil.</title>
        <authorList>
            <person name="Pal Y."/>
            <person name="Verma A."/>
            <person name="Krishnamurthi S."/>
            <person name="Kumar P."/>
        </authorList>
    </citation>
    <scope>NUCLEOTIDE SEQUENCE [LARGE SCALE GENOMIC DNA]</scope>
    <source>
        <strain evidence="1 2">JCM 16495</strain>
    </source>
</reference>
<dbReference type="AlphaFoldDB" id="A0A6B0GP29"/>